<dbReference type="Pfam" id="PF12836">
    <property type="entry name" value="HHH_3"/>
    <property type="match status" value="1"/>
</dbReference>
<dbReference type="Gene3D" id="1.10.150.280">
    <property type="entry name" value="AF1531-like domain"/>
    <property type="match status" value="1"/>
</dbReference>
<name>A0A4R8H0I5_9FIRM</name>
<organism evidence="3 4">
    <name type="scientific">Orenia marismortui</name>
    <dbReference type="NCBI Taxonomy" id="46469"/>
    <lineage>
        <taxon>Bacteria</taxon>
        <taxon>Bacillati</taxon>
        <taxon>Bacillota</taxon>
        <taxon>Clostridia</taxon>
        <taxon>Halanaerobiales</taxon>
        <taxon>Halobacteroidaceae</taxon>
        <taxon>Orenia</taxon>
    </lineage>
</organism>
<proteinExistence type="predicted"/>
<feature type="compositionally biased region" description="Low complexity" evidence="1">
    <location>
        <begin position="87"/>
        <end position="99"/>
    </location>
</feature>
<dbReference type="SMART" id="SM00278">
    <property type="entry name" value="HhH1"/>
    <property type="match status" value="2"/>
</dbReference>
<evidence type="ECO:0000313" key="3">
    <source>
        <dbReference type="EMBL" id="TDX52918.1"/>
    </source>
</evidence>
<evidence type="ECO:0000259" key="2">
    <source>
        <dbReference type="SMART" id="SM00278"/>
    </source>
</evidence>
<dbReference type="AlphaFoldDB" id="A0A4R8H0I5"/>
<dbReference type="RefSeq" id="WP_134115119.1">
    <property type="nucleotide sequence ID" value="NZ_SOEG01000004.1"/>
</dbReference>
<dbReference type="GO" id="GO:0015627">
    <property type="term" value="C:type II protein secretion system complex"/>
    <property type="evidence" value="ECO:0007669"/>
    <property type="project" value="TreeGrafter"/>
</dbReference>
<keyword evidence="4" id="KW-1185">Reference proteome</keyword>
<comment type="caution">
    <text evidence="3">The sequence shown here is derived from an EMBL/GenBank/DDBJ whole genome shotgun (WGS) entry which is preliminary data.</text>
</comment>
<dbReference type="GO" id="GO:0006281">
    <property type="term" value="P:DNA repair"/>
    <property type="evidence" value="ECO:0007669"/>
    <property type="project" value="InterPro"/>
</dbReference>
<dbReference type="SUPFAM" id="SSF47781">
    <property type="entry name" value="RuvA domain 2-like"/>
    <property type="match status" value="1"/>
</dbReference>
<dbReference type="GO" id="GO:0015628">
    <property type="term" value="P:protein secretion by the type II secretion system"/>
    <property type="evidence" value="ECO:0007669"/>
    <property type="project" value="TreeGrafter"/>
</dbReference>
<dbReference type="InterPro" id="IPR004509">
    <property type="entry name" value="Competence_ComEA_HhH"/>
</dbReference>
<dbReference type="InterPro" id="IPR003583">
    <property type="entry name" value="Hlx-hairpin-Hlx_DNA-bd_motif"/>
</dbReference>
<dbReference type="NCBIfam" id="TIGR00426">
    <property type="entry name" value="competence protein ComEA helix-hairpin-helix repeat region"/>
    <property type="match status" value="1"/>
</dbReference>
<dbReference type="InterPro" id="IPR032585">
    <property type="entry name" value="DUF4912"/>
</dbReference>
<dbReference type="InterPro" id="IPR051675">
    <property type="entry name" value="Endo/Exo/Phosphatase_dom_1"/>
</dbReference>
<dbReference type="GO" id="GO:0003677">
    <property type="term" value="F:DNA binding"/>
    <property type="evidence" value="ECO:0007669"/>
    <property type="project" value="InterPro"/>
</dbReference>
<evidence type="ECO:0000256" key="1">
    <source>
        <dbReference type="SAM" id="MobiDB-lite"/>
    </source>
</evidence>
<dbReference type="PANTHER" id="PTHR21180:SF32">
    <property type="entry name" value="ENDONUCLEASE_EXONUCLEASE_PHOSPHATASE FAMILY DOMAIN-CONTAINING PROTEIN 1"/>
    <property type="match status" value="1"/>
</dbReference>
<dbReference type="STRING" id="926561.GCA_000379025_00349"/>
<accession>A0A4R8H0I5</accession>
<dbReference type="PANTHER" id="PTHR21180">
    <property type="entry name" value="ENDONUCLEASE/EXONUCLEASE/PHOSPHATASE FAMILY DOMAIN-CONTAINING PROTEIN 1"/>
    <property type="match status" value="1"/>
</dbReference>
<reference evidence="3 4" key="1">
    <citation type="submission" date="2019-03" db="EMBL/GenBank/DDBJ databases">
        <title>Subsurface microbial communities from deep shales in Ohio and West Virginia, USA.</title>
        <authorList>
            <person name="Wrighton K."/>
        </authorList>
    </citation>
    <scope>NUCLEOTIDE SEQUENCE [LARGE SCALE GENOMIC DNA]</scope>
    <source>
        <strain evidence="3 4">MSL 6dP</strain>
    </source>
</reference>
<evidence type="ECO:0000313" key="4">
    <source>
        <dbReference type="Proteomes" id="UP000295832"/>
    </source>
</evidence>
<dbReference type="Pfam" id="PF16258">
    <property type="entry name" value="DUF4912"/>
    <property type="match status" value="1"/>
</dbReference>
<sequence length="298" mass="33976">MAVEKLTSIKVNINTAMSEELTRLKGIGPALAKRIINYRKNKGKFHSLEEIKKVSGIGKKLFASIKSNITNEIQEVNLKQLDEEESPSSSGSSSDLSLVEDAKDDQEDNIDNLNQYQIPESYASNKLVLQVKNPKTAHLYWEYTNDKVEEIIAQTEYSDISEVNLVLKIYNLSKKSEQYINIGLDNDSWWLNGMEADQTYFAELGFLDEKDNFYSILESNKVTMPVNKISDNLDEQWMTVKEKMDEIYVLSGSLLYQNENNNYSSKDVVRKLESITDLSKLEESYSSDNLLDGSSEIQ</sequence>
<protein>
    <recommendedName>
        <fullName evidence="2">Helix-hairpin-helix DNA-binding motif class 1 domain-containing protein</fullName>
    </recommendedName>
</protein>
<dbReference type="InterPro" id="IPR010994">
    <property type="entry name" value="RuvA_2-like"/>
</dbReference>
<feature type="domain" description="Helix-hairpin-helix DNA-binding motif class 1" evidence="2">
    <location>
        <begin position="49"/>
        <end position="68"/>
    </location>
</feature>
<dbReference type="Proteomes" id="UP000295832">
    <property type="component" value="Unassembled WGS sequence"/>
</dbReference>
<feature type="region of interest" description="Disordered" evidence="1">
    <location>
        <begin position="80"/>
        <end position="104"/>
    </location>
</feature>
<feature type="domain" description="Helix-hairpin-helix DNA-binding motif class 1" evidence="2">
    <location>
        <begin position="19"/>
        <end position="38"/>
    </location>
</feature>
<gene>
    <name evidence="3" type="ORF">C7959_10443</name>
</gene>
<dbReference type="EMBL" id="SOEG01000004">
    <property type="protein sequence ID" value="TDX52918.1"/>
    <property type="molecule type" value="Genomic_DNA"/>
</dbReference>